<evidence type="ECO:0000256" key="1">
    <source>
        <dbReference type="SAM" id="MobiDB-lite"/>
    </source>
</evidence>
<protein>
    <submittedName>
        <fullName evidence="2">Uncharacterized protein</fullName>
    </submittedName>
</protein>
<feature type="region of interest" description="Disordered" evidence="1">
    <location>
        <begin position="33"/>
        <end position="69"/>
    </location>
</feature>
<gene>
    <name evidence="2" type="ORF">E5082_27150</name>
</gene>
<keyword evidence="3" id="KW-1185">Reference proteome</keyword>
<comment type="caution">
    <text evidence="2">The sequence shown here is derived from an EMBL/GenBank/DDBJ whole genome shotgun (WGS) entry which is preliminary data.</text>
</comment>
<accession>A0A4Z1D508</accession>
<reference evidence="2 3" key="1">
    <citation type="submission" date="2019-04" db="EMBL/GenBank/DDBJ databases">
        <title>Streptomyces sp. nov. Bv016 isolated from bark of Buahinia variegata.</title>
        <authorList>
            <person name="Kanchanasin P."/>
            <person name="Tanasupawat S."/>
            <person name="Yuki M."/>
            <person name="Kudo T."/>
        </authorList>
    </citation>
    <scope>NUCLEOTIDE SEQUENCE [LARGE SCALE GENOMIC DNA]</scope>
    <source>
        <strain evidence="2 3">JCM 4765</strain>
    </source>
</reference>
<dbReference type="Proteomes" id="UP000298513">
    <property type="component" value="Unassembled WGS sequence"/>
</dbReference>
<proteinExistence type="predicted"/>
<organism evidence="2 3">
    <name type="scientific">Streptomyces griseoluteus</name>
    <dbReference type="NCBI Taxonomy" id="29306"/>
    <lineage>
        <taxon>Bacteria</taxon>
        <taxon>Bacillati</taxon>
        <taxon>Actinomycetota</taxon>
        <taxon>Actinomycetes</taxon>
        <taxon>Kitasatosporales</taxon>
        <taxon>Streptomycetaceae</taxon>
        <taxon>Streptomyces</taxon>
    </lineage>
</organism>
<dbReference type="EMBL" id="SRRU01000011">
    <property type="protein sequence ID" value="TGN76997.1"/>
    <property type="molecule type" value="Genomic_DNA"/>
</dbReference>
<sequence length="69" mass="7445">MDPVRGVVTIPYRLQTLNVARQLWQVARGCGRQGAPGALRQARPLEAPPNSRATARKGRVTTVAMAPPI</sequence>
<name>A0A4Z1D508_STRGP</name>
<evidence type="ECO:0000313" key="2">
    <source>
        <dbReference type="EMBL" id="TGN76997.1"/>
    </source>
</evidence>
<dbReference type="AlphaFoldDB" id="A0A4Z1D508"/>
<evidence type="ECO:0000313" key="3">
    <source>
        <dbReference type="Proteomes" id="UP000298513"/>
    </source>
</evidence>